<evidence type="ECO:0000313" key="2">
    <source>
        <dbReference type="Proteomes" id="UP000823388"/>
    </source>
</evidence>
<dbReference type="EMBL" id="CM029051">
    <property type="protein sequence ID" value="KAG2562069.1"/>
    <property type="molecule type" value="Genomic_DNA"/>
</dbReference>
<accession>A0A8T0PNB2</accession>
<name>A0A8T0PNB2_PANVG</name>
<organism evidence="1 2">
    <name type="scientific">Panicum virgatum</name>
    <name type="common">Blackwell switchgrass</name>
    <dbReference type="NCBI Taxonomy" id="38727"/>
    <lineage>
        <taxon>Eukaryota</taxon>
        <taxon>Viridiplantae</taxon>
        <taxon>Streptophyta</taxon>
        <taxon>Embryophyta</taxon>
        <taxon>Tracheophyta</taxon>
        <taxon>Spermatophyta</taxon>
        <taxon>Magnoliopsida</taxon>
        <taxon>Liliopsida</taxon>
        <taxon>Poales</taxon>
        <taxon>Poaceae</taxon>
        <taxon>PACMAD clade</taxon>
        <taxon>Panicoideae</taxon>
        <taxon>Panicodae</taxon>
        <taxon>Paniceae</taxon>
        <taxon>Panicinae</taxon>
        <taxon>Panicum</taxon>
        <taxon>Panicum sect. Hiantes</taxon>
    </lineage>
</organism>
<sequence length="115" mass="13018">MCFSVLLAHAPKINLIDLWTLSSFPNSPMVLMMEFTYARLVDSAGLQEQQVFFHGHIITYSIYHIDVVPYTQVIHLNIPTTILSNVCSSSSILIVILAGKFFNHVITLLMLMQLH</sequence>
<evidence type="ECO:0000313" key="1">
    <source>
        <dbReference type="EMBL" id="KAG2562069.1"/>
    </source>
</evidence>
<proteinExistence type="predicted"/>
<protein>
    <submittedName>
        <fullName evidence="1">Uncharacterized protein</fullName>
    </submittedName>
</protein>
<keyword evidence="2" id="KW-1185">Reference proteome</keyword>
<comment type="caution">
    <text evidence="1">The sequence shown here is derived from an EMBL/GenBank/DDBJ whole genome shotgun (WGS) entry which is preliminary data.</text>
</comment>
<dbReference type="Proteomes" id="UP000823388">
    <property type="component" value="Chromosome 8K"/>
</dbReference>
<dbReference type="AlphaFoldDB" id="A0A8T0PNB2"/>
<gene>
    <name evidence="1" type="ORF">PVAP13_8KG144900</name>
</gene>
<reference evidence="1" key="1">
    <citation type="submission" date="2020-05" db="EMBL/GenBank/DDBJ databases">
        <title>WGS assembly of Panicum virgatum.</title>
        <authorList>
            <person name="Lovell J.T."/>
            <person name="Jenkins J."/>
            <person name="Shu S."/>
            <person name="Juenger T.E."/>
            <person name="Schmutz J."/>
        </authorList>
    </citation>
    <scope>NUCLEOTIDE SEQUENCE</scope>
    <source>
        <strain evidence="1">AP13</strain>
    </source>
</reference>